<evidence type="ECO:0000256" key="1">
    <source>
        <dbReference type="SAM" id="Phobius"/>
    </source>
</evidence>
<dbReference type="KEGG" id="bpb:bpr_III148"/>
<sequence>MRAIRLSFLQMLRFMRKDMMLMAAGLAPFLMGAAIRFGIPLIDKALMAITGMTQILAPYYSLFDIFYAAITPAMFCFVAAMVMLEERDDHINRYLFVTELGKIGYYISRIVAPAIAAFILSAVLLPIFRLEVSSFAEILFLSLSGTLQGIIIALLVVNISSNRLEGMALTKCSSLLMLGAMGPYFISRPYSHILFFMPSYWTALEITEGNAIYVLPTMLVSGIWILILFKTEI</sequence>
<accession>E0S352</accession>
<dbReference type="AlphaFoldDB" id="E0S352"/>
<dbReference type="STRING" id="515622.bpr_III148"/>
<evidence type="ECO:0000313" key="2">
    <source>
        <dbReference type="EMBL" id="ADL35834.1"/>
    </source>
</evidence>
<dbReference type="eggNOG" id="ENOG50303AS">
    <property type="taxonomic scope" value="Bacteria"/>
</dbReference>
<reference evidence="2 3" key="1">
    <citation type="journal article" date="2010" name="PLoS ONE">
        <title>The glycobiome of the rumen bacterium Butyrivibrio proteoclasticus B316(T) highlights adaptation to a polysaccharide-rich environment.</title>
        <authorList>
            <person name="Kelly W.J."/>
            <person name="Leahy S.C."/>
            <person name="Altermann E."/>
            <person name="Yeoman C.J."/>
            <person name="Dunne J.C."/>
            <person name="Kong Z."/>
            <person name="Pacheco D.M."/>
            <person name="Li D."/>
            <person name="Noel S.J."/>
            <person name="Moon C.D."/>
            <person name="Cookson A.L."/>
            <person name="Attwood G.T."/>
        </authorList>
    </citation>
    <scope>NUCLEOTIDE SEQUENCE [LARGE SCALE GENOMIC DNA]</scope>
    <source>
        <strain evidence="3">ATCC 51982 / DSM 14932 / B316</strain>
    </source>
</reference>
<dbReference type="Proteomes" id="UP000001299">
    <property type="component" value="Chromosome 2"/>
</dbReference>
<dbReference type="EMBL" id="CP001811">
    <property type="protein sequence ID" value="ADL35834.1"/>
    <property type="molecule type" value="Genomic_DNA"/>
</dbReference>
<feature type="transmembrane region" description="Helical" evidence="1">
    <location>
        <begin position="168"/>
        <end position="186"/>
    </location>
</feature>
<protein>
    <submittedName>
        <fullName evidence="2">ABC transporter permease protein</fullName>
    </submittedName>
</protein>
<keyword evidence="1" id="KW-0472">Membrane</keyword>
<name>E0S352_BUTPB</name>
<proteinExistence type="predicted"/>
<feature type="transmembrane region" description="Helical" evidence="1">
    <location>
        <begin position="134"/>
        <end position="156"/>
    </location>
</feature>
<dbReference type="HOGENOM" id="CLU_098655_1_0_9"/>
<feature type="transmembrane region" description="Helical" evidence="1">
    <location>
        <begin position="211"/>
        <end position="229"/>
    </location>
</feature>
<gene>
    <name evidence="2" type="ordered locus">bpr_III148</name>
</gene>
<keyword evidence="1" id="KW-1133">Transmembrane helix</keyword>
<feature type="transmembrane region" description="Helical" evidence="1">
    <location>
        <begin position="105"/>
        <end position="128"/>
    </location>
</feature>
<evidence type="ECO:0000313" key="3">
    <source>
        <dbReference type="Proteomes" id="UP000001299"/>
    </source>
</evidence>
<feature type="transmembrane region" description="Helical" evidence="1">
    <location>
        <begin position="62"/>
        <end position="84"/>
    </location>
</feature>
<keyword evidence="1" id="KW-0812">Transmembrane</keyword>
<keyword evidence="3" id="KW-1185">Reference proteome</keyword>
<organism evidence="2 3">
    <name type="scientific">Butyrivibrio proteoclasticus (strain ATCC 51982 / DSM 14932 / B316)</name>
    <name type="common">Clostridium proteoclasticum</name>
    <dbReference type="NCBI Taxonomy" id="515622"/>
    <lineage>
        <taxon>Bacteria</taxon>
        <taxon>Bacillati</taxon>
        <taxon>Bacillota</taxon>
        <taxon>Clostridia</taxon>
        <taxon>Lachnospirales</taxon>
        <taxon>Lachnospiraceae</taxon>
        <taxon>Butyrivibrio</taxon>
    </lineage>
</organism>